<reference evidence="7" key="1">
    <citation type="submission" date="2022-10" db="EMBL/GenBank/DDBJ databases">
        <title>Chitinophaga sp. nov., isolated from soil.</title>
        <authorList>
            <person name="Jeon C.O."/>
        </authorList>
    </citation>
    <scope>NUCLEOTIDE SEQUENCE</scope>
    <source>
        <strain evidence="7">R8</strain>
    </source>
</reference>
<dbReference type="Gene3D" id="1.10.1740.10">
    <property type="match status" value="1"/>
</dbReference>
<dbReference type="PANTHER" id="PTHR43133">
    <property type="entry name" value="RNA POLYMERASE ECF-TYPE SIGMA FACTO"/>
    <property type="match status" value="1"/>
</dbReference>
<dbReference type="Gene3D" id="1.10.10.10">
    <property type="entry name" value="Winged helix-like DNA-binding domain superfamily/Winged helix DNA-binding domain"/>
    <property type="match status" value="1"/>
</dbReference>
<organism evidence="7 8">
    <name type="scientific">Chitinophaga horti</name>
    <dbReference type="NCBI Taxonomy" id="2920382"/>
    <lineage>
        <taxon>Bacteria</taxon>
        <taxon>Pseudomonadati</taxon>
        <taxon>Bacteroidota</taxon>
        <taxon>Chitinophagia</taxon>
        <taxon>Chitinophagales</taxon>
        <taxon>Chitinophagaceae</taxon>
        <taxon>Chitinophaga</taxon>
    </lineage>
</organism>
<dbReference type="InterPro" id="IPR007627">
    <property type="entry name" value="RNA_pol_sigma70_r2"/>
</dbReference>
<dbReference type="InterPro" id="IPR013249">
    <property type="entry name" value="RNA_pol_sigma70_r4_t2"/>
</dbReference>
<accession>A0ABY6IWH0</accession>
<dbReference type="EMBL" id="CP107006">
    <property type="protein sequence ID" value="UYQ91730.1"/>
    <property type="molecule type" value="Genomic_DNA"/>
</dbReference>
<evidence type="ECO:0000313" key="7">
    <source>
        <dbReference type="EMBL" id="UYQ91730.1"/>
    </source>
</evidence>
<evidence type="ECO:0000313" key="8">
    <source>
        <dbReference type="Proteomes" id="UP001162741"/>
    </source>
</evidence>
<evidence type="ECO:0000256" key="2">
    <source>
        <dbReference type="ARBA" id="ARBA00023015"/>
    </source>
</evidence>
<gene>
    <name evidence="7" type="ORF">MKQ68_16705</name>
</gene>
<keyword evidence="8" id="KW-1185">Reference proteome</keyword>
<feature type="domain" description="RNA polymerase sigma-70 region 2" evidence="5">
    <location>
        <begin position="28"/>
        <end position="92"/>
    </location>
</feature>
<keyword evidence="3" id="KW-0731">Sigma factor</keyword>
<dbReference type="InterPro" id="IPR014284">
    <property type="entry name" value="RNA_pol_sigma-70_dom"/>
</dbReference>
<dbReference type="Pfam" id="PF04542">
    <property type="entry name" value="Sigma70_r2"/>
    <property type="match status" value="1"/>
</dbReference>
<evidence type="ECO:0000259" key="6">
    <source>
        <dbReference type="Pfam" id="PF08281"/>
    </source>
</evidence>
<dbReference type="SUPFAM" id="SSF88659">
    <property type="entry name" value="Sigma3 and sigma4 domains of RNA polymerase sigma factors"/>
    <property type="match status" value="1"/>
</dbReference>
<dbReference type="NCBIfam" id="TIGR02937">
    <property type="entry name" value="sigma70-ECF"/>
    <property type="match status" value="1"/>
</dbReference>
<evidence type="ECO:0000259" key="5">
    <source>
        <dbReference type="Pfam" id="PF04542"/>
    </source>
</evidence>
<dbReference type="InterPro" id="IPR039425">
    <property type="entry name" value="RNA_pol_sigma-70-like"/>
</dbReference>
<dbReference type="InterPro" id="IPR013325">
    <property type="entry name" value="RNA_pol_sigma_r2"/>
</dbReference>
<name>A0ABY6IWH0_9BACT</name>
<keyword evidence="4" id="KW-0804">Transcription</keyword>
<dbReference type="InterPro" id="IPR036388">
    <property type="entry name" value="WH-like_DNA-bd_sf"/>
</dbReference>
<feature type="domain" description="RNA polymerase sigma factor 70 region 4 type 2" evidence="6">
    <location>
        <begin position="129"/>
        <end position="175"/>
    </location>
</feature>
<dbReference type="Proteomes" id="UP001162741">
    <property type="component" value="Chromosome"/>
</dbReference>
<dbReference type="RefSeq" id="WP_264280108.1">
    <property type="nucleotide sequence ID" value="NZ_CP107006.1"/>
</dbReference>
<keyword evidence="2" id="KW-0805">Transcription regulation</keyword>
<dbReference type="Pfam" id="PF08281">
    <property type="entry name" value="Sigma70_r4_2"/>
    <property type="match status" value="1"/>
</dbReference>
<evidence type="ECO:0000256" key="4">
    <source>
        <dbReference type="ARBA" id="ARBA00023163"/>
    </source>
</evidence>
<evidence type="ECO:0000256" key="1">
    <source>
        <dbReference type="ARBA" id="ARBA00010641"/>
    </source>
</evidence>
<evidence type="ECO:0000256" key="3">
    <source>
        <dbReference type="ARBA" id="ARBA00023082"/>
    </source>
</evidence>
<dbReference type="SUPFAM" id="SSF88946">
    <property type="entry name" value="Sigma2 domain of RNA polymerase sigma factors"/>
    <property type="match status" value="1"/>
</dbReference>
<dbReference type="InterPro" id="IPR013324">
    <property type="entry name" value="RNA_pol_sigma_r3/r4-like"/>
</dbReference>
<sequence>MNRTMPAEDVVVLEALREGRQDAFEAIFNKYWQEMYATAYQRLRDQTVAEDMVQDVFTSIWERRYELQINSPLEHYLRRAIKYSIIKYLSRANLHEAAVKHLLDRVADMEHTVLDQLNVRDVNRTLAEAIKDFPGNMRQVFLLRAENYTISEIAEALGLAEQTVKNNTTEALKRLRTTLSEKHPDIHQSFYALLILLIQS</sequence>
<proteinExistence type="inferred from homology"/>
<protein>
    <submittedName>
        <fullName evidence="7">Sigma-70 family RNA polymerase sigma factor</fullName>
    </submittedName>
</protein>
<comment type="similarity">
    <text evidence="1">Belongs to the sigma-70 factor family. ECF subfamily.</text>
</comment>
<dbReference type="PANTHER" id="PTHR43133:SF46">
    <property type="entry name" value="RNA POLYMERASE SIGMA-70 FACTOR ECF SUBFAMILY"/>
    <property type="match status" value="1"/>
</dbReference>